<keyword evidence="1" id="KW-0408">Iron</keyword>
<proteinExistence type="predicted"/>
<evidence type="ECO:0000256" key="2">
    <source>
        <dbReference type="SAM" id="Phobius"/>
    </source>
</evidence>
<sequence length="523" mass="60784">MISTILFDIPSILISVGIGIVTYVAYFYFKYFTRPNAIPGPIPLPFIGNLHQYPGDMSAFCETCQKKYGDIWEFYLGHPSDKTRGIGLGRADLLEKIYTTNLQECNFILRTPPNDGLDEFGSTSKGLLYNRNHDTWTYYRKFFNRAIMSPKFVRQAISWTEEIFEEVEGYWMKLGGDDEIELDLSQWLLRFTTDVIFRITTNKKTNALANYFNNKSPTEKINLDATVLKESEDFIKRVNDFITSMQYFLLTPKWLRYFPGGFKQTTMRLLKERDNMTKDLLQLVTQRREEINNTPLDVSLTPDMLTMFLTVNTDRDITEQIANESNTEPMSDEAIVGNFMEAAAGGIDTTAGTLCFISYCMARYPEAKKRLFEEIDSIITTNQKLTHENLNKLTYCDAVIKEVSRLLPVVDINYRMNTNDENLDGYTIPAETQFFINQRGINKHTFNWTNPEEFDPDRFINSQDKNLTFQFGGGARMCPLKAFMVLLYRKYDVELIENTPMKTHYTIVRHCDELKVRIKTRKF</sequence>
<feature type="binding site" description="axial binding residue" evidence="1">
    <location>
        <position position="478"/>
    </location>
    <ligand>
        <name>heme</name>
        <dbReference type="ChEBI" id="CHEBI:30413"/>
    </ligand>
    <ligandPart>
        <name>Fe</name>
        <dbReference type="ChEBI" id="CHEBI:18248"/>
    </ligandPart>
</feature>
<dbReference type="GO" id="GO:0004497">
    <property type="term" value="F:monooxygenase activity"/>
    <property type="evidence" value="ECO:0007669"/>
    <property type="project" value="InterPro"/>
</dbReference>
<keyword evidence="2" id="KW-0812">Transmembrane</keyword>
<dbReference type="AlphaFoldDB" id="A0A9W4WPH9"/>
<organism evidence="3 4">
    <name type="scientific">Funneliformis geosporum</name>
    <dbReference type="NCBI Taxonomy" id="1117311"/>
    <lineage>
        <taxon>Eukaryota</taxon>
        <taxon>Fungi</taxon>
        <taxon>Fungi incertae sedis</taxon>
        <taxon>Mucoromycota</taxon>
        <taxon>Glomeromycotina</taxon>
        <taxon>Glomeromycetes</taxon>
        <taxon>Glomerales</taxon>
        <taxon>Glomeraceae</taxon>
        <taxon>Funneliformis</taxon>
    </lineage>
</organism>
<dbReference type="Pfam" id="PF00067">
    <property type="entry name" value="p450"/>
    <property type="match status" value="1"/>
</dbReference>
<dbReference type="GO" id="GO:0016705">
    <property type="term" value="F:oxidoreductase activity, acting on paired donors, with incorporation or reduction of molecular oxygen"/>
    <property type="evidence" value="ECO:0007669"/>
    <property type="project" value="InterPro"/>
</dbReference>
<evidence type="ECO:0000313" key="3">
    <source>
        <dbReference type="EMBL" id="CAI2177318.1"/>
    </source>
</evidence>
<dbReference type="PANTHER" id="PTHR24301:SF2">
    <property type="entry name" value="THROMBOXANE-A SYNTHASE"/>
    <property type="match status" value="1"/>
</dbReference>
<comment type="caution">
    <text evidence="3">The sequence shown here is derived from an EMBL/GenBank/DDBJ whole genome shotgun (WGS) entry which is preliminary data.</text>
</comment>
<evidence type="ECO:0000256" key="1">
    <source>
        <dbReference type="PIRSR" id="PIRSR602401-1"/>
    </source>
</evidence>
<dbReference type="InterPro" id="IPR001128">
    <property type="entry name" value="Cyt_P450"/>
</dbReference>
<dbReference type="PRINTS" id="PR00463">
    <property type="entry name" value="EP450I"/>
</dbReference>
<keyword evidence="1" id="KW-0479">Metal-binding</keyword>
<keyword evidence="2" id="KW-0472">Membrane</keyword>
<name>A0A9W4WPH9_9GLOM</name>
<dbReference type="SUPFAM" id="SSF48264">
    <property type="entry name" value="Cytochrome P450"/>
    <property type="match status" value="1"/>
</dbReference>
<dbReference type="Gene3D" id="1.10.630.10">
    <property type="entry name" value="Cytochrome P450"/>
    <property type="match status" value="1"/>
</dbReference>
<dbReference type="Proteomes" id="UP001153678">
    <property type="component" value="Unassembled WGS sequence"/>
</dbReference>
<keyword evidence="4" id="KW-1185">Reference proteome</keyword>
<reference evidence="3" key="1">
    <citation type="submission" date="2022-08" db="EMBL/GenBank/DDBJ databases">
        <authorList>
            <person name="Kallberg Y."/>
            <person name="Tangrot J."/>
            <person name="Rosling A."/>
        </authorList>
    </citation>
    <scope>NUCLEOTIDE SEQUENCE</scope>
    <source>
        <strain evidence="3">Wild A</strain>
    </source>
</reference>
<dbReference type="GO" id="GO:0005506">
    <property type="term" value="F:iron ion binding"/>
    <property type="evidence" value="ECO:0007669"/>
    <property type="project" value="InterPro"/>
</dbReference>
<accession>A0A9W4WPH9</accession>
<dbReference type="PANTHER" id="PTHR24301">
    <property type="entry name" value="THROMBOXANE-A SYNTHASE"/>
    <property type="match status" value="1"/>
</dbReference>
<feature type="transmembrane region" description="Helical" evidence="2">
    <location>
        <begin position="12"/>
        <end position="29"/>
    </location>
</feature>
<gene>
    <name evidence="3" type="ORF">FWILDA_LOCUS8028</name>
</gene>
<evidence type="ECO:0000313" key="4">
    <source>
        <dbReference type="Proteomes" id="UP001153678"/>
    </source>
</evidence>
<protein>
    <submittedName>
        <fullName evidence="3">6780_t:CDS:1</fullName>
    </submittedName>
</protein>
<keyword evidence="1" id="KW-0349">Heme</keyword>
<dbReference type="InterPro" id="IPR036396">
    <property type="entry name" value="Cyt_P450_sf"/>
</dbReference>
<keyword evidence="2" id="KW-1133">Transmembrane helix</keyword>
<dbReference type="PRINTS" id="PR00385">
    <property type="entry name" value="P450"/>
</dbReference>
<dbReference type="EMBL" id="CAMKVN010001654">
    <property type="protein sequence ID" value="CAI2177318.1"/>
    <property type="molecule type" value="Genomic_DNA"/>
</dbReference>
<dbReference type="OrthoDB" id="3934656at2759"/>
<comment type="cofactor">
    <cofactor evidence="1">
        <name>heme</name>
        <dbReference type="ChEBI" id="CHEBI:30413"/>
    </cofactor>
</comment>
<dbReference type="InterPro" id="IPR002401">
    <property type="entry name" value="Cyt_P450_E_grp-I"/>
</dbReference>
<dbReference type="GO" id="GO:0020037">
    <property type="term" value="F:heme binding"/>
    <property type="evidence" value="ECO:0007669"/>
    <property type="project" value="InterPro"/>
</dbReference>